<evidence type="ECO:0000313" key="3">
    <source>
        <dbReference type="Proteomes" id="UP000694580"/>
    </source>
</evidence>
<dbReference type="PANTHER" id="PTHR34648:SF6">
    <property type="entry name" value="CLOCK-INTERACTING PACEMAKER-RELATED"/>
    <property type="match status" value="1"/>
</dbReference>
<dbReference type="GeneID" id="114794399"/>
<reference evidence="2 3" key="1">
    <citation type="submission" date="2020-06" db="EMBL/GenBank/DDBJ databases">
        <authorList>
            <consortium name="Wellcome Sanger Institute Data Sharing"/>
        </authorList>
    </citation>
    <scope>NUCLEOTIDE SEQUENCE [LARGE SCALE GENOMIC DNA]</scope>
</reference>
<dbReference type="GO" id="GO:0045892">
    <property type="term" value="P:negative regulation of DNA-templated transcription"/>
    <property type="evidence" value="ECO:0007669"/>
    <property type="project" value="InterPro"/>
</dbReference>
<gene>
    <name evidence="2" type="primary">cipca</name>
</gene>
<feature type="region of interest" description="Disordered" evidence="1">
    <location>
        <begin position="137"/>
        <end position="189"/>
    </location>
</feature>
<dbReference type="GO" id="GO:0042754">
    <property type="term" value="P:negative regulation of circadian rhythm"/>
    <property type="evidence" value="ECO:0007669"/>
    <property type="project" value="InterPro"/>
</dbReference>
<dbReference type="Proteomes" id="UP000694580">
    <property type="component" value="Chromosome 1"/>
</dbReference>
<evidence type="ECO:0000313" key="2">
    <source>
        <dbReference type="Ensembl" id="ENSDCDP00010005667.1"/>
    </source>
</evidence>
<dbReference type="Pfam" id="PF15800">
    <property type="entry name" value="CiPC"/>
    <property type="match status" value="1"/>
</dbReference>
<evidence type="ECO:0008006" key="4">
    <source>
        <dbReference type="Google" id="ProtNLM"/>
    </source>
</evidence>
<feature type="compositionally biased region" description="Basic and acidic residues" evidence="1">
    <location>
        <begin position="35"/>
        <end position="44"/>
    </location>
</feature>
<dbReference type="GeneTree" id="ENSGT00510000048522"/>
<keyword evidence="3" id="KW-1185">Reference proteome</keyword>
<dbReference type="InterPro" id="IPR031602">
    <property type="entry name" value="CIPC"/>
</dbReference>
<dbReference type="Ensembl" id="ENSDCDT00010005866.1">
    <property type="protein sequence ID" value="ENSDCDP00010005667.1"/>
    <property type="gene ID" value="ENSDCDG00010002485.1"/>
</dbReference>
<dbReference type="AlphaFoldDB" id="A0AAY4A9M0"/>
<reference evidence="2" key="2">
    <citation type="submission" date="2025-08" db="UniProtKB">
        <authorList>
            <consortium name="Ensembl"/>
        </authorList>
    </citation>
    <scope>IDENTIFICATION</scope>
</reference>
<feature type="region of interest" description="Disordered" evidence="1">
    <location>
        <begin position="29"/>
        <end position="51"/>
    </location>
</feature>
<accession>A0AAY4A9M0</accession>
<dbReference type="GO" id="GO:0005634">
    <property type="term" value="C:nucleus"/>
    <property type="evidence" value="ECO:0007669"/>
    <property type="project" value="TreeGrafter"/>
</dbReference>
<protein>
    <recommendedName>
        <fullName evidence="4">CLOCK-interacting pacemaker</fullName>
    </recommendedName>
</protein>
<reference evidence="2" key="3">
    <citation type="submission" date="2025-09" db="UniProtKB">
        <authorList>
            <consortium name="Ensembl"/>
        </authorList>
    </citation>
    <scope>IDENTIFICATION</scope>
</reference>
<sequence length="380" mass="41689">MDGQRRTTPLLAKTVSMLDSEGFSDASSGYVSAFDHADSDDGRRPLKAPQDPQIAPHMALMQGSYPGLSPMIIMNNFVLKQPNSMAPTLQPWSFPSSLETVNQSPVVLLQPVGTGSSGVSQNRPIVKHRRSKKFLPILKSFPRIAPHPSSNSSSSTELRNTGSPHGDRRRRSHRSDRLPNSPVSTNHLPQLDLEAETENSQNGSQYDFQMVKTIDCQNSLSRPTSPPKRSQPHPATVMFSMNSDCSPGLSAPGILASSSSQAECMENVPESLSPCQSKRKRFSNTYNILNRSGLLGITLRTKELIRQNQRSQAQLLQLQAQTDLFAEAVSSGDPLIWSKLQVMLQEAKEVEEDCLGQENWFQSTDVAGLAQNDAGRLASH</sequence>
<name>A0AAY4A9M0_9TELE</name>
<dbReference type="PANTHER" id="PTHR34648">
    <property type="entry name" value="CLOCK-INTERACTING PACEMAKER"/>
    <property type="match status" value="1"/>
</dbReference>
<organism evidence="2 3">
    <name type="scientific">Denticeps clupeoides</name>
    <name type="common">denticle herring</name>
    <dbReference type="NCBI Taxonomy" id="299321"/>
    <lineage>
        <taxon>Eukaryota</taxon>
        <taxon>Metazoa</taxon>
        <taxon>Chordata</taxon>
        <taxon>Craniata</taxon>
        <taxon>Vertebrata</taxon>
        <taxon>Euteleostomi</taxon>
        <taxon>Actinopterygii</taxon>
        <taxon>Neopterygii</taxon>
        <taxon>Teleostei</taxon>
        <taxon>Clupei</taxon>
        <taxon>Clupeiformes</taxon>
        <taxon>Denticipitoidei</taxon>
        <taxon>Denticipitidae</taxon>
        <taxon>Denticeps</taxon>
    </lineage>
</organism>
<evidence type="ECO:0000256" key="1">
    <source>
        <dbReference type="SAM" id="MobiDB-lite"/>
    </source>
</evidence>
<dbReference type="RefSeq" id="XP_028842759.1">
    <property type="nucleotide sequence ID" value="XM_028986926.1"/>
</dbReference>
<proteinExistence type="predicted"/>